<evidence type="ECO:0000313" key="7">
    <source>
        <dbReference type="Proteomes" id="UP001139104"/>
    </source>
</evidence>
<feature type="transmembrane region" description="Helical" evidence="5">
    <location>
        <begin position="49"/>
        <end position="68"/>
    </location>
</feature>
<evidence type="ECO:0000313" key="6">
    <source>
        <dbReference type="EMBL" id="MCI4684365.1"/>
    </source>
</evidence>
<keyword evidence="2 5" id="KW-0812">Transmembrane</keyword>
<name>A0ABS9ZA55_9HYPH</name>
<dbReference type="RefSeq" id="WP_243068262.1">
    <property type="nucleotide sequence ID" value="NZ_JAIVFK010000062.1"/>
</dbReference>
<keyword evidence="7" id="KW-1185">Reference proteome</keyword>
<reference evidence="6" key="1">
    <citation type="journal article" date="2022" name="ISME J.">
        <title>Identification of active gaseous-alkane degraders at natural gas seeps.</title>
        <authorList>
            <person name="Farhan Ul Haque M."/>
            <person name="Hernandez M."/>
            <person name="Crombie A.T."/>
            <person name="Murrell J.C."/>
        </authorList>
    </citation>
    <scope>NUCLEOTIDE SEQUENCE</scope>
    <source>
        <strain evidence="6">PC2</strain>
    </source>
</reference>
<comment type="caution">
    <text evidence="6">The sequence shown here is derived from an EMBL/GenBank/DDBJ whole genome shotgun (WGS) entry which is preliminary data.</text>
</comment>
<dbReference type="Proteomes" id="UP001139104">
    <property type="component" value="Unassembled WGS sequence"/>
</dbReference>
<keyword evidence="4 5" id="KW-0472">Membrane</keyword>
<accession>A0ABS9ZA55</accession>
<comment type="subcellular location">
    <subcellularLocation>
        <location evidence="1">Endomembrane system</location>
        <topology evidence="1">Multi-pass membrane protein</topology>
    </subcellularLocation>
</comment>
<evidence type="ECO:0000256" key="5">
    <source>
        <dbReference type="SAM" id="Phobius"/>
    </source>
</evidence>
<proteinExistence type="predicted"/>
<evidence type="ECO:0000256" key="1">
    <source>
        <dbReference type="ARBA" id="ARBA00004127"/>
    </source>
</evidence>
<dbReference type="EMBL" id="JAIVFP010000001">
    <property type="protein sequence ID" value="MCI4684365.1"/>
    <property type="molecule type" value="Genomic_DNA"/>
</dbReference>
<feature type="transmembrane region" description="Helical" evidence="5">
    <location>
        <begin position="12"/>
        <end position="29"/>
    </location>
</feature>
<protein>
    <submittedName>
        <fullName evidence="6">Isoprenylcysteine carboxylmethyltransferase family protein</fullName>
    </submittedName>
</protein>
<feature type="transmembrane region" description="Helical" evidence="5">
    <location>
        <begin position="100"/>
        <end position="125"/>
    </location>
</feature>
<sequence length="160" mass="17795">MAIDFNTRPNWIPWPPILLIAAGGAAYLLQRGFPTSGLLPDWLMSFGEAVLALGLAFDFWAMGVMFLARTNILPNRGAGRLVTRGPFTLTRNPIYLGNTLLLIGIGLAFSALWFLPLALLAAFLVDRLAIRREEAHLALRFGAEWEAYAAKTPRWLRLPF</sequence>
<gene>
    <name evidence="6" type="ORF">K2U94_16615</name>
</gene>
<organism evidence="6 7">
    <name type="scientific">Candidatus Rhodoblastus alkanivorans</name>
    <dbReference type="NCBI Taxonomy" id="2954117"/>
    <lineage>
        <taxon>Bacteria</taxon>
        <taxon>Pseudomonadati</taxon>
        <taxon>Pseudomonadota</taxon>
        <taxon>Alphaproteobacteria</taxon>
        <taxon>Hyphomicrobiales</taxon>
        <taxon>Rhodoblastaceae</taxon>
        <taxon>Rhodoblastus</taxon>
    </lineage>
</organism>
<evidence type="ECO:0000256" key="4">
    <source>
        <dbReference type="ARBA" id="ARBA00023136"/>
    </source>
</evidence>
<evidence type="ECO:0000256" key="3">
    <source>
        <dbReference type="ARBA" id="ARBA00022989"/>
    </source>
</evidence>
<dbReference type="Gene3D" id="1.20.120.1630">
    <property type="match status" value="1"/>
</dbReference>
<dbReference type="Pfam" id="PF04191">
    <property type="entry name" value="PEMT"/>
    <property type="match status" value="1"/>
</dbReference>
<dbReference type="InterPro" id="IPR007318">
    <property type="entry name" value="Phopholipid_MeTrfase"/>
</dbReference>
<evidence type="ECO:0000256" key="2">
    <source>
        <dbReference type="ARBA" id="ARBA00022692"/>
    </source>
</evidence>
<keyword evidence="3 5" id="KW-1133">Transmembrane helix</keyword>